<name>A0A842IP78_9FLAO</name>
<keyword evidence="3" id="KW-1185">Reference proteome</keyword>
<proteinExistence type="predicted"/>
<dbReference type="AlphaFoldDB" id="A0A842IP78"/>
<reference evidence="2" key="1">
    <citation type="submission" date="2020-08" db="EMBL/GenBank/DDBJ databases">
        <title>Winogradskyella ouciana sp. nov., isolated from the hadal seawater of the Mariana Trench.</title>
        <authorList>
            <person name="He X."/>
        </authorList>
    </citation>
    <scope>NUCLEOTIDE SEQUENCE [LARGE SCALE GENOMIC DNA]</scope>
    <source>
        <strain evidence="2">KCTC 52348</strain>
    </source>
</reference>
<dbReference type="RefSeq" id="WP_185788751.1">
    <property type="nucleotide sequence ID" value="NZ_JACLCP010000002.1"/>
</dbReference>
<dbReference type="EMBL" id="JACLCP010000002">
    <property type="protein sequence ID" value="MBC2845032.1"/>
    <property type="molecule type" value="Genomic_DNA"/>
</dbReference>
<feature type="region of interest" description="Disordered" evidence="1">
    <location>
        <begin position="146"/>
        <end position="166"/>
    </location>
</feature>
<evidence type="ECO:0000313" key="2">
    <source>
        <dbReference type="EMBL" id="MBC2845032.1"/>
    </source>
</evidence>
<dbReference type="Proteomes" id="UP000533900">
    <property type="component" value="Unassembled WGS sequence"/>
</dbReference>
<gene>
    <name evidence="2" type="ORF">H7F21_08010</name>
</gene>
<evidence type="ECO:0000256" key="1">
    <source>
        <dbReference type="SAM" id="MobiDB-lite"/>
    </source>
</evidence>
<accession>A0A842IP78</accession>
<evidence type="ECO:0000313" key="3">
    <source>
        <dbReference type="Proteomes" id="UP000533900"/>
    </source>
</evidence>
<sequence>MIKSIPLATVVLVFFVANKQPDNEKCLTLRNSTLFYGKTKNNQIIISGNNHTEFIGSYFIKSKLEWVNDCEYNRTIISIRTTTTYRKKRTKRPVRINEEDYMPRKLRNIRSGPSRFNVGDVLNVKINDIIDNEVFYTATRGNKSWDGEMTLKQKKKGKKKKKKSQS</sequence>
<comment type="caution">
    <text evidence="2">The sequence shown here is derived from an EMBL/GenBank/DDBJ whole genome shotgun (WGS) entry which is preliminary data.</text>
</comment>
<organism evidence="2 3">
    <name type="scientific">Winogradskyella flava</name>
    <dbReference type="NCBI Taxonomy" id="1884876"/>
    <lineage>
        <taxon>Bacteria</taxon>
        <taxon>Pseudomonadati</taxon>
        <taxon>Bacteroidota</taxon>
        <taxon>Flavobacteriia</taxon>
        <taxon>Flavobacteriales</taxon>
        <taxon>Flavobacteriaceae</taxon>
        <taxon>Winogradskyella</taxon>
    </lineage>
</organism>
<feature type="compositionally biased region" description="Basic residues" evidence="1">
    <location>
        <begin position="152"/>
        <end position="166"/>
    </location>
</feature>
<protein>
    <submittedName>
        <fullName evidence="2">Uncharacterized protein</fullName>
    </submittedName>
</protein>